<name>C9LVY7_SELS3</name>
<dbReference type="GO" id="GO:0016740">
    <property type="term" value="F:transferase activity"/>
    <property type="evidence" value="ECO:0007669"/>
    <property type="project" value="UniProtKB-KW"/>
</dbReference>
<reference evidence="2 3" key="1">
    <citation type="submission" date="2009-09" db="EMBL/GenBank/DDBJ databases">
        <authorList>
            <person name="Weinstock G."/>
            <person name="Sodergren E."/>
            <person name="Clifton S."/>
            <person name="Fulton L."/>
            <person name="Fulton B."/>
            <person name="Courtney L."/>
            <person name="Fronick C."/>
            <person name="Harrison M."/>
            <person name="Strong C."/>
            <person name="Farmer C."/>
            <person name="Delahaunty K."/>
            <person name="Markovic C."/>
            <person name="Hall O."/>
            <person name="Minx P."/>
            <person name="Tomlinson C."/>
            <person name="Mitreva M."/>
            <person name="Nelson J."/>
            <person name="Hou S."/>
            <person name="Wollam A."/>
            <person name="Pepin K.H."/>
            <person name="Johnson M."/>
            <person name="Bhonagiri V."/>
            <person name="Nash W.E."/>
            <person name="Warren W."/>
            <person name="Chinwalla A."/>
            <person name="Mardis E.R."/>
            <person name="Wilson R.K."/>
        </authorList>
    </citation>
    <scope>NUCLEOTIDE SEQUENCE [LARGE SCALE GENOMIC DNA]</scope>
    <source>
        <strain evidence="2">ATCC 35185</strain>
        <strain evidence="3">ATCC 35185 / DSM 20758 / VPI D19B-28</strain>
    </source>
</reference>
<dbReference type="EMBL" id="ACKP02000038">
    <property type="protein sequence ID" value="EEX76960.1"/>
    <property type="molecule type" value="Genomic_DNA"/>
</dbReference>
<dbReference type="HOGENOM" id="CLU_118479_1_0_9"/>
<proteinExistence type="predicted"/>
<dbReference type="KEGG" id="ssg:Selsp_0838"/>
<organism evidence="2 3">
    <name type="scientific">Selenomonas sputigena (strain ATCC 35185 / DSM 20758 / CCUG 44933 / VPI D19B-28)</name>
    <dbReference type="NCBI Taxonomy" id="546271"/>
    <lineage>
        <taxon>Bacteria</taxon>
        <taxon>Bacillati</taxon>
        <taxon>Bacillota</taxon>
        <taxon>Negativicutes</taxon>
        <taxon>Selenomonadales</taxon>
        <taxon>Selenomonadaceae</taxon>
        <taxon>Selenomonas</taxon>
    </lineage>
</organism>
<dbReference type="eggNOG" id="ENOG5033D6A">
    <property type="taxonomic scope" value="Bacteria"/>
</dbReference>
<dbReference type="RefSeq" id="WP_006192932.1">
    <property type="nucleotide sequence ID" value="NC_015437.1"/>
</dbReference>
<protein>
    <submittedName>
        <fullName evidence="1">Nucleotidyltransferase substrate binding protein, HI0074 family</fullName>
    </submittedName>
    <submittedName>
        <fullName evidence="2">Nucleotidyltransferase substrate-binding family protein</fullName>
    </submittedName>
</protein>
<dbReference type="Pfam" id="PF08780">
    <property type="entry name" value="NTase_sub_bind"/>
    <property type="match status" value="1"/>
</dbReference>
<dbReference type="Proteomes" id="UP000011124">
    <property type="component" value="Chromosome"/>
</dbReference>
<dbReference type="AlphaFoldDB" id="C9LVY7"/>
<dbReference type="InterPro" id="IPR010235">
    <property type="entry name" value="HepT"/>
</dbReference>
<dbReference type="Proteomes" id="UP000003505">
    <property type="component" value="Unassembled WGS sequence"/>
</dbReference>
<evidence type="ECO:0000313" key="2">
    <source>
        <dbReference type="EMBL" id="EEX76960.1"/>
    </source>
</evidence>
<evidence type="ECO:0000313" key="1">
    <source>
        <dbReference type="EMBL" id="AEB99802.1"/>
    </source>
</evidence>
<accession>C9LVY7</accession>
<dbReference type="SUPFAM" id="SSF81593">
    <property type="entry name" value="Nucleotidyltransferase substrate binding subunit/domain"/>
    <property type="match status" value="1"/>
</dbReference>
<dbReference type="STRING" id="546271.Selsp_0838"/>
<sequence>MKKYKEFSRHLHVLAQAPLQDLENEFIISGIIDKFFIQFELGWKVLKELLRYEGKATAASGSPREIIKAAYRCFDFLEEDVWLDMLRTRNDLTHIYDSARARALVTEILTRFIPAFETMDEAVREAYPLELSR</sequence>
<dbReference type="EMBL" id="CP002637">
    <property type="protein sequence ID" value="AEB99802.1"/>
    <property type="molecule type" value="Genomic_DNA"/>
</dbReference>
<reference evidence="1 4" key="2">
    <citation type="submission" date="2011-04" db="EMBL/GenBank/DDBJ databases">
        <title>The complete genome of Selenomonas sputigena DSM 20758.</title>
        <authorList>
            <consortium name="US DOE Joint Genome Institute (JGI-PGF)"/>
            <person name="Lucas S."/>
            <person name="Copeland A."/>
            <person name="Lapidus A."/>
            <person name="Bruce D."/>
            <person name="Goodwin L."/>
            <person name="Pitluck S."/>
            <person name="Peters L."/>
            <person name="Kyrpides N."/>
            <person name="Mavromatis K."/>
            <person name="Ivanova N."/>
            <person name="Ovchinnikova G."/>
            <person name="Teshima H."/>
            <person name="Detter J.C."/>
            <person name="Tapia R."/>
            <person name="Han C."/>
            <person name="Land M."/>
            <person name="Hauser L."/>
            <person name="Markowitz V."/>
            <person name="Cheng J.-F."/>
            <person name="Hugenholtz P."/>
            <person name="Woyke T."/>
            <person name="Wu D."/>
            <person name="Gronow S."/>
            <person name="Wellnitz S."/>
            <person name="Schneider S."/>
            <person name="Klenk H.-P."/>
            <person name="Eisen J.A."/>
        </authorList>
    </citation>
    <scope>NUCLEOTIDE SEQUENCE [LARGE SCALE GENOMIC DNA]</scope>
    <source>
        <strain evidence="1">ATCC 35185</strain>
        <strain evidence="4">ATCC 35185 / DSM 20758 / VPI D19B-28</strain>
    </source>
</reference>
<gene>
    <name evidence="1" type="ordered locus">Selsp_0838</name>
    <name evidence="2" type="ORF">SELSPUOL_01639</name>
</gene>
<keyword evidence="4" id="KW-1185">Reference proteome</keyword>
<dbReference type="NCBIfam" id="TIGR01987">
    <property type="entry name" value="HI0074"/>
    <property type="match status" value="1"/>
</dbReference>
<dbReference type="Gene3D" id="1.20.120.330">
    <property type="entry name" value="Nucleotidyltransferases domain 2"/>
    <property type="match status" value="1"/>
</dbReference>
<keyword evidence="2" id="KW-0808">Transferase</keyword>
<dbReference type="OrthoDB" id="9810452at2"/>
<evidence type="ECO:0000313" key="4">
    <source>
        <dbReference type="Proteomes" id="UP000011124"/>
    </source>
</evidence>
<evidence type="ECO:0000313" key="3">
    <source>
        <dbReference type="Proteomes" id="UP000003505"/>
    </source>
</evidence>